<protein>
    <submittedName>
        <fullName evidence="5">NrdD-like anaerobic ribonucleotide reductase large subunit</fullName>
    </submittedName>
</protein>
<accession>A0ABZ0Z579</accession>
<organism evidence="5 6">
    <name type="scientific">phage Lak_Megaphage_Sonny</name>
    <dbReference type="NCBI Taxonomy" id="3109229"/>
    <lineage>
        <taxon>Viruses</taxon>
        <taxon>Duplodnaviria</taxon>
        <taxon>Heunggongvirae</taxon>
        <taxon>Uroviricota</taxon>
        <taxon>Caudoviricetes</taxon>
        <taxon>Caudoviricetes code 15 clade</taxon>
    </lineage>
</organism>
<evidence type="ECO:0000256" key="2">
    <source>
        <dbReference type="ARBA" id="ARBA00022840"/>
    </source>
</evidence>
<keyword evidence="6" id="KW-1185">Reference proteome</keyword>
<dbReference type="Pfam" id="PF03477">
    <property type="entry name" value="ATP-cone"/>
    <property type="match status" value="1"/>
</dbReference>
<keyword evidence="1 3" id="KW-0547">Nucleotide-binding</keyword>
<evidence type="ECO:0000313" key="6">
    <source>
        <dbReference type="Proteomes" id="UP001358193"/>
    </source>
</evidence>
<dbReference type="PANTHER" id="PTHR21075:SF0">
    <property type="entry name" value="ANAEROBIC RIBONUCLEOSIDE-TRIPHOSPHATE REDUCTASE"/>
    <property type="match status" value="1"/>
</dbReference>
<dbReference type="SUPFAM" id="SSF51998">
    <property type="entry name" value="PFL-like glycyl radical enzymes"/>
    <property type="match status" value="1"/>
</dbReference>
<proteinExistence type="predicted"/>
<reference evidence="5 6" key="1">
    <citation type="submission" date="2023-11" db="EMBL/GenBank/DDBJ databases">
        <authorList>
            <person name="Cook R."/>
            <person name="Crisci M."/>
            <person name="Pye H."/>
            <person name="Adriaenssens E."/>
            <person name="Santini J."/>
        </authorList>
    </citation>
    <scope>NUCLEOTIDE SEQUENCE [LARGE SCALE GENOMIC DNA]</scope>
    <source>
        <strain evidence="5">Lak_Megaphage_Sonny</strain>
    </source>
</reference>
<feature type="domain" description="ATP-cone" evidence="4">
    <location>
        <begin position="1"/>
        <end position="96"/>
    </location>
</feature>
<dbReference type="Pfam" id="PF13597">
    <property type="entry name" value="NRDD"/>
    <property type="match status" value="1"/>
</dbReference>
<dbReference type="EMBL" id="OR769223">
    <property type="protein sequence ID" value="WQJ53320.1"/>
    <property type="molecule type" value="Genomic_DNA"/>
</dbReference>
<name>A0ABZ0Z579_9CAUD</name>
<keyword evidence="2 3" id="KW-0067">ATP-binding</keyword>
<dbReference type="PROSITE" id="PS51161">
    <property type="entry name" value="ATP_CONE"/>
    <property type="match status" value="1"/>
</dbReference>
<dbReference type="InterPro" id="IPR005144">
    <property type="entry name" value="ATP-cone_dom"/>
</dbReference>
<dbReference type="InterPro" id="IPR012833">
    <property type="entry name" value="NrdD"/>
</dbReference>
<evidence type="ECO:0000256" key="3">
    <source>
        <dbReference type="PROSITE-ProRule" id="PRU00492"/>
    </source>
</evidence>
<evidence type="ECO:0000313" key="5">
    <source>
        <dbReference type="EMBL" id="WQJ53320.1"/>
    </source>
</evidence>
<dbReference type="Gene3D" id="3.20.70.20">
    <property type="match status" value="1"/>
</dbReference>
<sequence>MKVEKRDGTIQDFKFEKIERVVNKIFTSKPVCEDVPDNFIDSLRSYFDTYIKKHSDEYIMPIEDIQDIIRDFLIKKNKIKATESFIQYRKKREEIREQKSWLTKEIAKKLKATHVENQNANVDEASFGGRIGEAASVVTKDYALKHIVSKMARDNHNNNMIYIHDLDNYAVGSHNCLSLPFDYLLANGFNTRQTDVRPAKSVNTACQLIAVIFQIQSLQQFGGVSATHIDWTMVPYIRRSFEKHYITEYIKDLPEFMDIDILRLAHDDLHKWISKRVSDFFIEHSELNDDSFKFENKDMLDKFYYQKALFETTQETYQAIEGLYHNLNTLQSRSGNQLPFTSLNYGTCTEPEGRLFTKAILEVSLKGLGRFGRTSIFPCGIFQYMKDVNDKPGTPNYDLYRLALKSTSKRLYPNYANQNWKPNDTWVKLDRKDKEAYISNLSQADKNKLIEKIENNPKLQKVLGLYVEEK</sequence>
<evidence type="ECO:0000259" key="4">
    <source>
        <dbReference type="PROSITE" id="PS51161"/>
    </source>
</evidence>
<evidence type="ECO:0000256" key="1">
    <source>
        <dbReference type="ARBA" id="ARBA00022741"/>
    </source>
</evidence>
<dbReference type="PANTHER" id="PTHR21075">
    <property type="entry name" value="ANAEROBIC RIBONUCLEOSIDE-TRIPHOSPHATE REDUCTASE"/>
    <property type="match status" value="1"/>
</dbReference>
<dbReference type="Proteomes" id="UP001358193">
    <property type="component" value="Segment"/>
</dbReference>